<proteinExistence type="predicted"/>
<evidence type="ECO:0000313" key="1">
    <source>
        <dbReference type="EMBL" id="KAE8950617.1"/>
    </source>
</evidence>
<dbReference type="Proteomes" id="UP000434957">
    <property type="component" value="Unassembled WGS sequence"/>
</dbReference>
<protein>
    <submittedName>
        <fullName evidence="1">Uncharacterized protein</fullName>
    </submittedName>
</protein>
<sequence length="39" mass="4129">MAIFAAKQFLDAFNRDGKRVVNGSDSSEVRSENAPSAAA</sequence>
<evidence type="ECO:0000313" key="3">
    <source>
        <dbReference type="Proteomes" id="UP000429607"/>
    </source>
</evidence>
<accession>A0A6A3G1V7</accession>
<dbReference type="Proteomes" id="UP000429607">
    <property type="component" value="Unassembled WGS sequence"/>
</dbReference>
<evidence type="ECO:0000313" key="4">
    <source>
        <dbReference type="Proteomes" id="UP000434957"/>
    </source>
</evidence>
<organism evidence="1 3">
    <name type="scientific">Phytophthora rubi</name>
    <dbReference type="NCBI Taxonomy" id="129364"/>
    <lineage>
        <taxon>Eukaryota</taxon>
        <taxon>Sar</taxon>
        <taxon>Stramenopiles</taxon>
        <taxon>Oomycota</taxon>
        <taxon>Peronosporomycetes</taxon>
        <taxon>Peronosporales</taxon>
        <taxon>Peronosporaceae</taxon>
        <taxon>Phytophthora</taxon>
    </lineage>
</organism>
<gene>
    <name evidence="1" type="ORF">PR001_g34084</name>
    <name evidence="2" type="ORF">PR003_g35155</name>
</gene>
<dbReference type="EMBL" id="QXFT01013455">
    <property type="protein sequence ID" value="KAE9258574.1"/>
    <property type="molecule type" value="Genomic_DNA"/>
</dbReference>
<name>A0A6A3G1V7_9STRA</name>
<dbReference type="AlphaFoldDB" id="A0A6A3G1V7"/>
<evidence type="ECO:0000313" key="2">
    <source>
        <dbReference type="EMBL" id="KAE9258574.1"/>
    </source>
</evidence>
<keyword evidence="4" id="KW-1185">Reference proteome</keyword>
<dbReference type="EMBL" id="QXFV01013789">
    <property type="protein sequence ID" value="KAE8950617.1"/>
    <property type="molecule type" value="Genomic_DNA"/>
</dbReference>
<reference evidence="1 3" key="1">
    <citation type="submission" date="2018-09" db="EMBL/GenBank/DDBJ databases">
        <title>Genomic investigation of the strawberry pathogen Phytophthora fragariae indicates pathogenicity is determined by transcriptional variation in three key races.</title>
        <authorList>
            <person name="Adams T.M."/>
            <person name="Armitage A.D."/>
            <person name="Sobczyk M.K."/>
            <person name="Bates H.J."/>
            <person name="Dunwell J.M."/>
            <person name="Nellist C.F."/>
            <person name="Harrison R.J."/>
        </authorList>
    </citation>
    <scope>NUCLEOTIDE SEQUENCE [LARGE SCALE GENOMIC DNA]</scope>
    <source>
        <strain evidence="1 3">SCRP249</strain>
        <strain evidence="2 4">SCRP333</strain>
    </source>
</reference>
<comment type="caution">
    <text evidence="1">The sequence shown here is derived from an EMBL/GenBank/DDBJ whole genome shotgun (WGS) entry which is preliminary data.</text>
</comment>